<dbReference type="InterPro" id="IPR058624">
    <property type="entry name" value="MdtA-like_HH"/>
</dbReference>
<proteinExistence type="inferred from homology"/>
<dbReference type="InterPro" id="IPR058626">
    <property type="entry name" value="MdtA-like_b-barrel"/>
</dbReference>
<gene>
    <name evidence="6" type="ordered locus">WS0768</name>
</gene>
<keyword evidence="7" id="KW-1185">Reference proteome</keyword>
<evidence type="ECO:0000259" key="5">
    <source>
        <dbReference type="Pfam" id="PF25989"/>
    </source>
</evidence>
<dbReference type="HOGENOM" id="CLU_018816_2_1_7"/>
<evidence type="ECO:0000313" key="6">
    <source>
        <dbReference type="EMBL" id="CAE09884.1"/>
    </source>
</evidence>
<dbReference type="EMBL" id="BX571659">
    <property type="protein sequence ID" value="CAE09884.1"/>
    <property type="molecule type" value="Genomic_DNA"/>
</dbReference>
<dbReference type="AlphaFoldDB" id="Q7M9Q0"/>
<dbReference type="GO" id="GO:0046677">
    <property type="term" value="P:response to antibiotic"/>
    <property type="evidence" value="ECO:0007669"/>
    <property type="project" value="TreeGrafter"/>
</dbReference>
<dbReference type="eggNOG" id="COG0845">
    <property type="taxonomic scope" value="Bacteria"/>
</dbReference>
<dbReference type="Gene3D" id="2.40.30.170">
    <property type="match status" value="1"/>
</dbReference>
<evidence type="ECO:0000313" key="7">
    <source>
        <dbReference type="Proteomes" id="UP000000422"/>
    </source>
</evidence>
<dbReference type="InterPro" id="IPR006143">
    <property type="entry name" value="RND_pump_MFP"/>
</dbReference>
<dbReference type="Proteomes" id="UP000000422">
    <property type="component" value="Chromosome"/>
</dbReference>
<dbReference type="PROSITE" id="PS51257">
    <property type="entry name" value="PROKAR_LIPOPROTEIN"/>
    <property type="match status" value="1"/>
</dbReference>
<dbReference type="Gene3D" id="2.40.420.20">
    <property type="match status" value="1"/>
</dbReference>
<evidence type="ECO:0000259" key="2">
    <source>
        <dbReference type="Pfam" id="PF25876"/>
    </source>
</evidence>
<name>Q7M9Q0_WOLSU</name>
<dbReference type="GO" id="GO:0022857">
    <property type="term" value="F:transmembrane transporter activity"/>
    <property type="evidence" value="ECO:0007669"/>
    <property type="project" value="InterPro"/>
</dbReference>
<dbReference type="KEGG" id="wsu:WS0768"/>
<dbReference type="InterPro" id="IPR058625">
    <property type="entry name" value="MdtA-like_BSH"/>
</dbReference>
<dbReference type="Gene3D" id="1.10.287.470">
    <property type="entry name" value="Helix hairpin bin"/>
    <property type="match status" value="1"/>
</dbReference>
<feature type="domain" description="Multidrug resistance protein MdtA-like alpha-helical hairpin" evidence="2">
    <location>
        <begin position="101"/>
        <end position="169"/>
    </location>
</feature>
<dbReference type="Pfam" id="PF25876">
    <property type="entry name" value="HH_MFP_RND"/>
    <property type="match status" value="1"/>
</dbReference>
<dbReference type="GO" id="GO:0005886">
    <property type="term" value="C:plasma membrane"/>
    <property type="evidence" value="ECO:0007669"/>
    <property type="project" value="TreeGrafter"/>
</dbReference>
<evidence type="ECO:0000256" key="1">
    <source>
        <dbReference type="ARBA" id="ARBA00009477"/>
    </source>
</evidence>
<accession>Q7M9Q0</accession>
<feature type="domain" description="YknX-like C-terminal permuted SH3-like" evidence="5">
    <location>
        <begin position="305"/>
        <end position="370"/>
    </location>
</feature>
<dbReference type="NCBIfam" id="TIGR01730">
    <property type="entry name" value="RND_mfp"/>
    <property type="match status" value="1"/>
</dbReference>
<dbReference type="Gene3D" id="2.40.50.100">
    <property type="match status" value="1"/>
</dbReference>
<dbReference type="InterPro" id="IPR058637">
    <property type="entry name" value="YknX-like_C"/>
</dbReference>
<dbReference type="Pfam" id="PF25944">
    <property type="entry name" value="Beta-barrel_RND"/>
    <property type="match status" value="1"/>
</dbReference>
<evidence type="ECO:0000259" key="4">
    <source>
        <dbReference type="Pfam" id="PF25944"/>
    </source>
</evidence>
<dbReference type="STRING" id="273121.WS0768"/>
<dbReference type="Pfam" id="PF25917">
    <property type="entry name" value="BSH_RND"/>
    <property type="match status" value="1"/>
</dbReference>
<dbReference type="PANTHER" id="PTHR30158">
    <property type="entry name" value="ACRA/E-RELATED COMPONENT OF DRUG EFFLUX TRANSPORTER"/>
    <property type="match status" value="1"/>
</dbReference>
<dbReference type="SUPFAM" id="SSF111369">
    <property type="entry name" value="HlyD-like secretion proteins"/>
    <property type="match status" value="1"/>
</dbReference>
<sequence length="374" mass="40541">MVRNTILALSLVWLVGCGANEQKPAQGGGMPPSHVDVVSVKKGATAIPLEYPAKIKSIQQVEVRAKVSGTLLKKHYTEGALVKEGDLLFKIDPAKFQAAFNEASAQLGVREATLKQSEREWNRIKRLFDEKAVSEKERDDALAAYEMALANVASAKATLENARIDLGYTSITAPISGVAGMKAKDVGAYVNSSSTDSVVTTITQLDPIHVEFAIPDLERLKQAYSLREGTWKEAAQGALKATVLSKEGVVYSDKGRVDFTDSVIDETTGSVKARAIFSNSDRILLPGQFVRVRIEGLMRENSAIIPQEAVMQGAQGAFVYVVKEDKVAMKPIVIEQATSKGFIVSEGLDENDLVIVSNLKKIRPGAPVQVDRRD</sequence>
<evidence type="ECO:0000259" key="3">
    <source>
        <dbReference type="Pfam" id="PF25917"/>
    </source>
</evidence>
<protein>
    <submittedName>
        <fullName evidence="6">ACRIFLAVIN RESISTANCE A</fullName>
    </submittedName>
</protein>
<organism evidence="7">
    <name type="scientific">Wolinella succinogenes (strain ATCC 29543 / DSM 1740 / CCUG 13145 / JCM 31913 / LMG 7466 / NCTC 11488 / FDC 602W)</name>
    <name type="common">Vibrio succinogenes</name>
    <dbReference type="NCBI Taxonomy" id="273121"/>
    <lineage>
        <taxon>Bacteria</taxon>
        <taxon>Pseudomonadati</taxon>
        <taxon>Campylobacterota</taxon>
        <taxon>Epsilonproteobacteria</taxon>
        <taxon>Campylobacterales</taxon>
        <taxon>Helicobacteraceae</taxon>
        <taxon>Wolinella</taxon>
    </lineage>
</organism>
<reference evidence="6 7" key="1">
    <citation type="journal article" date="2003" name="Proc. Natl. Acad. Sci. U.S.A.">
        <title>Complete genome sequence and analysis of Wolinella succinogenes.</title>
        <authorList>
            <person name="Baar C."/>
            <person name="Eppinger M."/>
            <person name="Raddatz G."/>
            <person name="Simon JM."/>
            <person name="Lanz C."/>
            <person name="Klimmek O."/>
            <person name="Nandakumar R."/>
            <person name="Gross R."/>
            <person name="Rosinus A."/>
            <person name="Keller H."/>
            <person name="Jagtap P."/>
            <person name="Linke B."/>
            <person name="Meyer F."/>
            <person name="Lederer H."/>
            <person name="Schuster S.C."/>
        </authorList>
    </citation>
    <scope>NUCLEOTIDE SEQUENCE [LARGE SCALE GENOMIC DNA]</scope>
    <source>
        <strain evidence="7">ATCC 29543 / DSM 1740 / CCUG 13145 / JCM 31913 / LMG 7466 / NCTC 11488 / FDC 602W</strain>
    </source>
</reference>
<feature type="domain" description="Multidrug resistance protein MdtA-like barrel-sandwich hybrid" evidence="3">
    <location>
        <begin position="60"/>
        <end position="201"/>
    </location>
</feature>
<dbReference type="Pfam" id="PF25989">
    <property type="entry name" value="YknX_C"/>
    <property type="match status" value="1"/>
</dbReference>
<feature type="domain" description="Multidrug resistance protein MdtA-like beta-barrel" evidence="4">
    <location>
        <begin position="207"/>
        <end position="295"/>
    </location>
</feature>
<comment type="similarity">
    <text evidence="1">Belongs to the membrane fusion protein (MFP) (TC 8.A.1) family.</text>
</comment>